<sequence>MSRLIVLTRHGSVRQVNIKGPITTIGRDPSCGVHIDSLGVSRHHAAIHWTGDRFVLTDLASRNGTFVNKVRIRERALANGDAISTGDCQLRFLYETRPLPNEEALRLVTLSHAPVDIDAAVRERSDWATFFRQGARARHGDGHRSGRGERRV</sequence>
<dbReference type="InterPro" id="IPR050923">
    <property type="entry name" value="Cell_Proc_Reg/RNA_Proc"/>
</dbReference>
<gene>
    <name evidence="2" type="ORF">Q2T77_04095</name>
</gene>
<dbReference type="Proteomes" id="UP001169027">
    <property type="component" value="Unassembled WGS sequence"/>
</dbReference>
<dbReference type="InterPro" id="IPR008984">
    <property type="entry name" value="SMAD_FHA_dom_sf"/>
</dbReference>
<dbReference type="Pfam" id="PF00498">
    <property type="entry name" value="FHA"/>
    <property type="match status" value="1"/>
</dbReference>
<dbReference type="CDD" id="cd00060">
    <property type="entry name" value="FHA"/>
    <property type="match status" value="1"/>
</dbReference>
<accession>A0ABT8RXS5</accession>
<evidence type="ECO:0000313" key="3">
    <source>
        <dbReference type="Proteomes" id="UP001169027"/>
    </source>
</evidence>
<evidence type="ECO:0000259" key="1">
    <source>
        <dbReference type="PROSITE" id="PS50006"/>
    </source>
</evidence>
<evidence type="ECO:0000313" key="2">
    <source>
        <dbReference type="EMBL" id="MDO1531461.1"/>
    </source>
</evidence>
<name>A0ABT8RXS5_9BURK</name>
<dbReference type="PROSITE" id="PS50006">
    <property type="entry name" value="FHA_DOMAIN"/>
    <property type="match status" value="1"/>
</dbReference>
<reference evidence="2" key="1">
    <citation type="submission" date="2023-06" db="EMBL/GenBank/DDBJ databases">
        <authorList>
            <person name="Jiang Y."/>
            <person name="Liu Q."/>
        </authorList>
    </citation>
    <scope>NUCLEOTIDE SEQUENCE</scope>
    <source>
        <strain evidence="2">CGMCC 1.12090</strain>
    </source>
</reference>
<proteinExistence type="predicted"/>
<protein>
    <submittedName>
        <fullName evidence="2">FHA domain-containing protein</fullName>
    </submittedName>
</protein>
<dbReference type="RefSeq" id="WP_301804271.1">
    <property type="nucleotide sequence ID" value="NZ_JAUJZH010000002.1"/>
</dbReference>
<feature type="domain" description="FHA" evidence="1">
    <location>
        <begin position="23"/>
        <end position="72"/>
    </location>
</feature>
<organism evidence="2 3">
    <name type="scientific">Variovorax ginsengisoli</name>
    <dbReference type="NCBI Taxonomy" id="363844"/>
    <lineage>
        <taxon>Bacteria</taxon>
        <taxon>Pseudomonadati</taxon>
        <taxon>Pseudomonadota</taxon>
        <taxon>Betaproteobacteria</taxon>
        <taxon>Burkholderiales</taxon>
        <taxon>Comamonadaceae</taxon>
        <taxon>Variovorax</taxon>
    </lineage>
</organism>
<dbReference type="SMART" id="SM00240">
    <property type="entry name" value="FHA"/>
    <property type="match status" value="1"/>
</dbReference>
<dbReference type="InterPro" id="IPR000253">
    <property type="entry name" value="FHA_dom"/>
</dbReference>
<dbReference type="PANTHER" id="PTHR23308">
    <property type="entry name" value="NUCLEAR INHIBITOR OF PROTEIN PHOSPHATASE-1"/>
    <property type="match status" value="1"/>
</dbReference>
<dbReference type="EMBL" id="JAUKVY010000002">
    <property type="protein sequence ID" value="MDO1531461.1"/>
    <property type="molecule type" value="Genomic_DNA"/>
</dbReference>
<keyword evidence="3" id="KW-1185">Reference proteome</keyword>
<dbReference type="SUPFAM" id="SSF49879">
    <property type="entry name" value="SMAD/FHA domain"/>
    <property type="match status" value="1"/>
</dbReference>
<comment type="caution">
    <text evidence="2">The sequence shown here is derived from an EMBL/GenBank/DDBJ whole genome shotgun (WGS) entry which is preliminary data.</text>
</comment>
<dbReference type="Gene3D" id="2.60.200.20">
    <property type="match status" value="1"/>
</dbReference>